<dbReference type="GO" id="GO:0006529">
    <property type="term" value="P:asparagine biosynthetic process"/>
    <property type="evidence" value="ECO:0007669"/>
    <property type="project" value="UniProtKB-KW"/>
</dbReference>
<dbReference type="VEuPathDB" id="VectorBase:ADAR2_007009"/>
<dbReference type="PANTHER" id="PTHR45937">
    <property type="entry name" value="ASPARAGINE SYNTHETASE DOMAIN-CONTAINING PROTEIN 1"/>
    <property type="match status" value="1"/>
</dbReference>
<dbReference type="InterPro" id="IPR051857">
    <property type="entry name" value="Asn_synthetase_domain"/>
</dbReference>
<dbReference type="SUPFAM" id="SSF56235">
    <property type="entry name" value="N-terminal nucleophile aminohydrolases (Ntn hydrolases)"/>
    <property type="match status" value="1"/>
</dbReference>
<dbReference type="InterPro" id="IPR029055">
    <property type="entry name" value="Ntn_hydrolases_N"/>
</dbReference>
<sequence length="510" mass="57703">MGTYFKPRDDPEESDTRWLLRKIEACRDENQLRQLFGLLRGPFSLIFLRKQEQKLYFARDSIGRNSLLLGRSIDLEEIFITSVSGNLQPSHMLHELPPCGLYCVDLKEDMNISLFPWADTTEAKQLISTLVINEEILLYPSQSLQEEKPTYNFPELLHGKELHPDNAHKQLLQSAELNSVCEHLLTALRASIKERVVSTTGSCKNCLQTGADRCTHPKIGILFSGGIDCTILALLADEVVPSSTAIDLLNVAFEKVCRNPKQSMAPVDWNVPDRLTGKESLEELRILRPKRKWNFVEINVTRKELNAHRDTISQLVHPLQTVLDESLGAAFWFASKGVGRVEEFPYSSPCRVLLLGSGADELFGGYTRHRAAFERTYRSCLKETTSEANAIEQAYSALEQELELDWLRLPSRNLARDDRVISDNCVTPRTPYLQEDFLAHVHSLKANQRCYHRLEAGIGDKLILRLCAFKLGLVRACGLKKRALQFGSRIADRHQNAKDNSTFLTSGGPE</sequence>
<evidence type="ECO:0000313" key="7">
    <source>
        <dbReference type="Proteomes" id="UP000000673"/>
    </source>
</evidence>
<dbReference type="Gene3D" id="3.60.20.10">
    <property type="entry name" value="Glutamine Phosphoribosylpyrophosphate, subunit 1, domain 1"/>
    <property type="match status" value="1"/>
</dbReference>
<keyword evidence="3" id="KW-0315">Glutamine amidotransferase</keyword>
<dbReference type="PANTHER" id="PTHR45937:SF1">
    <property type="entry name" value="ASPARAGINE SYNTHETASE DOMAIN-CONTAINING PROTEIN 1"/>
    <property type="match status" value="1"/>
</dbReference>
<evidence type="ECO:0000256" key="2">
    <source>
        <dbReference type="ARBA" id="ARBA00022888"/>
    </source>
</evidence>
<evidence type="ECO:0000313" key="5">
    <source>
        <dbReference type="EMBL" id="ETN66017.1"/>
    </source>
</evidence>
<keyword evidence="7" id="KW-1185">Reference proteome</keyword>
<keyword evidence="1" id="KW-0028">Amino-acid biosynthesis</keyword>
<dbReference type="FunCoup" id="W5JNQ9">
    <property type="interactions" value="1228"/>
</dbReference>
<dbReference type="SUPFAM" id="SSF52402">
    <property type="entry name" value="Adenine nucleotide alpha hydrolases-like"/>
    <property type="match status" value="1"/>
</dbReference>
<dbReference type="OMA" id="HAKICIL"/>
<dbReference type="Proteomes" id="UP000000673">
    <property type="component" value="Unassembled WGS sequence"/>
</dbReference>
<dbReference type="eggNOG" id="KOG0573">
    <property type="taxonomic scope" value="Eukaryota"/>
</dbReference>
<keyword evidence="2" id="KW-0061">Asparagine biosynthesis</keyword>
<reference evidence="5 7" key="1">
    <citation type="journal article" date="2010" name="BMC Genomics">
        <title>Combination of measures distinguishes pre-miRNAs from other stem-loops in the genome of the newly sequenced Anopheles darlingi.</title>
        <authorList>
            <person name="Mendes N.D."/>
            <person name="Freitas A.T."/>
            <person name="Vasconcelos A.T."/>
            <person name="Sagot M.F."/>
        </authorList>
    </citation>
    <scope>NUCLEOTIDE SEQUENCE</scope>
</reference>
<dbReference type="InterPro" id="IPR014729">
    <property type="entry name" value="Rossmann-like_a/b/a_fold"/>
</dbReference>
<evidence type="ECO:0000256" key="3">
    <source>
        <dbReference type="ARBA" id="ARBA00022962"/>
    </source>
</evidence>
<gene>
    <name evidence="5" type="ORF">AND_002190</name>
</gene>
<dbReference type="InterPro" id="IPR001962">
    <property type="entry name" value="Asn_synthase"/>
</dbReference>
<dbReference type="EnsemblMetazoa" id="ADAC002190-RA">
    <property type="protein sequence ID" value="ADAC002190-PA"/>
    <property type="gene ID" value="ADAC002190"/>
</dbReference>
<dbReference type="EMBL" id="ADMH02000540">
    <property type="protein sequence ID" value="ETN66017.1"/>
    <property type="molecule type" value="Genomic_DNA"/>
</dbReference>
<accession>W5JNQ9</accession>
<protein>
    <submittedName>
        <fullName evidence="5">Asparagine synthetase</fullName>
    </submittedName>
</protein>
<proteinExistence type="predicted"/>
<evidence type="ECO:0000256" key="1">
    <source>
        <dbReference type="ARBA" id="ARBA00022605"/>
    </source>
</evidence>
<name>W5JNQ9_ANODA</name>
<dbReference type="CDD" id="cd01991">
    <property type="entry name" value="Asn_synthase_B_C"/>
    <property type="match status" value="1"/>
</dbReference>
<reference evidence="5" key="3">
    <citation type="journal article" date="2013" name="Nucleic Acids Res.">
        <title>The genome of Anopheles darlingi, the main neotropical malaria vector.</title>
        <authorList>
            <person name="Marinotti O."/>
            <person name="Cerqueira G.C."/>
            <person name="de Almeida L.G."/>
            <person name="Ferro M.I."/>
            <person name="Loreto E.L."/>
            <person name="Zaha A."/>
            <person name="Teixeira S.M."/>
            <person name="Wespiser A.R."/>
            <person name="Almeida E Silva A."/>
            <person name="Schlindwein A.D."/>
            <person name="Pacheco A.C."/>
            <person name="Silva A.L."/>
            <person name="Graveley B.R."/>
            <person name="Walenz B.P."/>
            <person name="Lima Bde A."/>
            <person name="Ribeiro C.A."/>
            <person name="Nunes-Silva C.G."/>
            <person name="de Carvalho C.R."/>
            <person name="Soares C.M."/>
            <person name="de Menezes C.B."/>
            <person name="Matiolli C."/>
            <person name="Caffrey D."/>
            <person name="Araujo D.A."/>
            <person name="de Oliveira D.M."/>
            <person name="Golenbock D."/>
            <person name="Grisard E.C."/>
            <person name="Fantinatti-Garboggini F."/>
            <person name="de Carvalho F.M."/>
            <person name="Barcellos F.G."/>
            <person name="Prosdocimi F."/>
            <person name="May G."/>
            <person name="Azevedo Junior G.M."/>
            <person name="Guimaraes G.M."/>
            <person name="Goldman G.H."/>
            <person name="Padilha I.Q."/>
            <person name="Batista Jda S."/>
            <person name="Ferro J.A."/>
            <person name="Ribeiro J.M."/>
            <person name="Fietto J.L."/>
            <person name="Dabbas K.M."/>
            <person name="Cerdeira L."/>
            <person name="Agnez-Lima L.F."/>
            <person name="Brocchi M."/>
            <person name="de Carvalho M.O."/>
            <person name="Teixeira Mde M."/>
            <person name="Diniz Maia Mde M."/>
            <person name="Goldman M.H."/>
            <person name="Cruz Schneider M.P."/>
            <person name="Felipe M.S."/>
            <person name="Hungria M."/>
            <person name="Nicolas M.F."/>
            <person name="Pereira M."/>
            <person name="Montes M.A."/>
            <person name="Cantao M.E."/>
            <person name="Vincentz M."/>
            <person name="Rafael M.S."/>
            <person name="Silverman N."/>
            <person name="Stoco P.H."/>
            <person name="Souza R.C."/>
            <person name="Vicentini R."/>
            <person name="Gazzinelli R.T."/>
            <person name="Neves Rde O."/>
            <person name="Silva R."/>
            <person name="Astolfi-Filho S."/>
            <person name="Maciel T.E."/>
            <person name="Urmenyi T.P."/>
            <person name="Tadei W.P."/>
            <person name="Camargo E.P."/>
            <person name="de Vasconcelos A.T."/>
        </authorList>
    </citation>
    <scope>NUCLEOTIDE SEQUENCE</scope>
</reference>
<organism evidence="5">
    <name type="scientific">Anopheles darlingi</name>
    <name type="common">Mosquito</name>
    <dbReference type="NCBI Taxonomy" id="43151"/>
    <lineage>
        <taxon>Eukaryota</taxon>
        <taxon>Metazoa</taxon>
        <taxon>Ecdysozoa</taxon>
        <taxon>Arthropoda</taxon>
        <taxon>Hexapoda</taxon>
        <taxon>Insecta</taxon>
        <taxon>Pterygota</taxon>
        <taxon>Neoptera</taxon>
        <taxon>Endopterygota</taxon>
        <taxon>Diptera</taxon>
        <taxon>Nematocera</taxon>
        <taxon>Culicoidea</taxon>
        <taxon>Culicidae</taxon>
        <taxon>Anophelinae</taxon>
        <taxon>Anopheles</taxon>
    </lineage>
</organism>
<reference evidence="6" key="4">
    <citation type="submission" date="2015-06" db="UniProtKB">
        <authorList>
            <consortium name="EnsemblMetazoa"/>
        </authorList>
    </citation>
    <scope>IDENTIFICATION</scope>
</reference>
<dbReference type="VEuPathDB" id="VectorBase:ADAC002190"/>
<dbReference type="Gene3D" id="3.40.50.620">
    <property type="entry name" value="HUPs"/>
    <property type="match status" value="1"/>
</dbReference>
<dbReference type="STRING" id="43151.W5JNQ9"/>
<evidence type="ECO:0000259" key="4">
    <source>
        <dbReference type="Pfam" id="PF00733"/>
    </source>
</evidence>
<dbReference type="Pfam" id="PF00733">
    <property type="entry name" value="Asn_synthase"/>
    <property type="match status" value="1"/>
</dbReference>
<reference evidence="5" key="2">
    <citation type="submission" date="2010-05" db="EMBL/GenBank/DDBJ databases">
        <authorList>
            <person name="Almeida L.G."/>
            <person name="Nicolas M.F."/>
            <person name="Souza R.C."/>
            <person name="Vasconcelos A.T.R."/>
        </authorList>
    </citation>
    <scope>NUCLEOTIDE SEQUENCE</scope>
</reference>
<feature type="domain" description="Asparagine synthetase" evidence="4">
    <location>
        <begin position="218"/>
        <end position="452"/>
    </location>
</feature>
<dbReference type="HOGENOM" id="CLU_012368_2_0_1"/>
<evidence type="ECO:0000313" key="6">
    <source>
        <dbReference type="EnsemblMetazoa" id="ADAC002190-PA"/>
    </source>
</evidence>
<dbReference type="GO" id="GO:0004066">
    <property type="term" value="F:asparagine synthase (glutamine-hydrolyzing) activity"/>
    <property type="evidence" value="ECO:0007669"/>
    <property type="project" value="InterPro"/>
</dbReference>
<dbReference type="AlphaFoldDB" id="W5JNQ9"/>